<feature type="domain" description="RSE1/DDB1/CPSF1 first beta-propeller" evidence="1">
    <location>
        <begin position="123"/>
        <end position="203"/>
    </location>
</feature>
<comment type="caution">
    <text evidence="2">The sequence shown here is derived from an EMBL/GenBank/DDBJ whole genome shotgun (WGS) entry which is preliminary data.</text>
</comment>
<gene>
    <name evidence="2" type="ORF">EZS28_009310</name>
</gene>
<accession>A0A5J4WKU4</accession>
<organism evidence="2 3">
    <name type="scientific">Streblomastix strix</name>
    <dbReference type="NCBI Taxonomy" id="222440"/>
    <lineage>
        <taxon>Eukaryota</taxon>
        <taxon>Metamonada</taxon>
        <taxon>Preaxostyla</taxon>
        <taxon>Oxymonadida</taxon>
        <taxon>Streblomastigidae</taxon>
        <taxon>Streblomastix</taxon>
    </lineage>
</organism>
<dbReference type="EMBL" id="SNRW01001755">
    <property type="protein sequence ID" value="KAA6395162.1"/>
    <property type="molecule type" value="Genomic_DNA"/>
</dbReference>
<protein>
    <recommendedName>
        <fullName evidence="1">RSE1/DDB1/CPSF1 first beta-propeller domain-containing protein</fullName>
    </recommendedName>
</protein>
<proteinExistence type="predicted"/>
<reference evidence="2 3" key="1">
    <citation type="submission" date="2019-03" db="EMBL/GenBank/DDBJ databases">
        <title>Single cell metagenomics reveals metabolic interactions within the superorganism composed of flagellate Streblomastix strix and complex community of Bacteroidetes bacteria on its surface.</title>
        <authorList>
            <person name="Treitli S.C."/>
            <person name="Kolisko M."/>
            <person name="Husnik F."/>
            <person name="Keeling P."/>
            <person name="Hampl V."/>
        </authorList>
    </citation>
    <scope>NUCLEOTIDE SEQUENCE [LARGE SCALE GENOMIC DNA]</scope>
    <source>
        <strain evidence="2">ST1C</strain>
    </source>
</reference>
<dbReference type="InterPro" id="IPR015943">
    <property type="entry name" value="WD40/YVTN_repeat-like_dom_sf"/>
</dbReference>
<evidence type="ECO:0000259" key="1">
    <source>
        <dbReference type="Pfam" id="PF10433"/>
    </source>
</evidence>
<dbReference type="AlphaFoldDB" id="A0A5J4WKU4"/>
<evidence type="ECO:0000313" key="2">
    <source>
        <dbReference type="EMBL" id="KAA6395162.1"/>
    </source>
</evidence>
<sequence>MAKSIVDKIIPNHLKYDYYVDLDQIQRLREARRQKICRRKEEEIRKQLQIIKQLPGIQKYTGYIDLTEPKQYTPYERRFDFQAYWDEYWAEQLMALFTEYEPDISNQRKDMIILETLSQPGEITSASVGHFLNRKQQTLILAKHTILSLFNYDAETEKFNLFDHKPVFKQIYSIHTVPQQHILDCILIVTVNGEGIFLQWHENDFFLLAARSFLDGKLQIMENPQRNRYRVDPVLNETEITVTDIKSDIIDVDSFNYERVLARRVCFVDESVLVGLTYDGPGAELMYAISQNMDETLENIPQMFGWGDGYEAVIENGLEHIWRAKQKQKVCNKIKMVQESEKEKVVIAQANMIIFSEEGNNETFEEKNIILDSILRIRHVAYMNRMILSDFPFNQSDDRDHTLDEIVNIYAIVDTAEGVCLLSINLDFSKQTMKLGPFVMIGIPNSSSRIITI</sequence>
<dbReference type="Gene3D" id="2.130.10.10">
    <property type="entry name" value="YVTN repeat-like/Quinoprotein amine dehydrogenase"/>
    <property type="match status" value="1"/>
</dbReference>
<dbReference type="Proteomes" id="UP000324800">
    <property type="component" value="Unassembled WGS sequence"/>
</dbReference>
<dbReference type="InterPro" id="IPR018846">
    <property type="entry name" value="Beta-prop_RSE1/DDB1/CPSF1_1st"/>
</dbReference>
<evidence type="ECO:0000313" key="3">
    <source>
        <dbReference type="Proteomes" id="UP000324800"/>
    </source>
</evidence>
<dbReference type="Pfam" id="PF10433">
    <property type="entry name" value="Beta-prop_RSE1_1st"/>
    <property type="match status" value="1"/>
</dbReference>
<name>A0A5J4WKU4_9EUKA</name>